<comment type="caution">
    <text evidence="4">The sequence shown here is derived from an EMBL/GenBank/DDBJ whole genome shotgun (WGS) entry which is preliminary data.</text>
</comment>
<feature type="region of interest" description="Disordered" evidence="2">
    <location>
        <begin position="125"/>
        <end position="145"/>
    </location>
</feature>
<keyword evidence="1" id="KW-0175">Coiled coil</keyword>
<keyword evidence="3" id="KW-0732">Signal</keyword>
<evidence type="ECO:0000256" key="3">
    <source>
        <dbReference type="SAM" id="SignalP"/>
    </source>
</evidence>
<proteinExistence type="predicted"/>
<feature type="compositionally biased region" description="Low complexity" evidence="2">
    <location>
        <begin position="130"/>
        <end position="145"/>
    </location>
</feature>
<gene>
    <name evidence="4" type="ORF">DFH01_16475</name>
</gene>
<dbReference type="SUPFAM" id="SSF48452">
    <property type="entry name" value="TPR-like"/>
    <property type="match status" value="1"/>
</dbReference>
<feature type="coiled-coil region" evidence="1">
    <location>
        <begin position="74"/>
        <end position="115"/>
    </location>
</feature>
<dbReference type="Gene3D" id="1.25.40.10">
    <property type="entry name" value="Tetratricopeptide repeat domain"/>
    <property type="match status" value="1"/>
</dbReference>
<evidence type="ECO:0000256" key="2">
    <source>
        <dbReference type="SAM" id="MobiDB-lite"/>
    </source>
</evidence>
<reference evidence="5" key="1">
    <citation type="submission" date="2018-05" db="EMBL/GenBank/DDBJ databases">
        <authorList>
            <person name="Du Z."/>
            <person name="Wang X."/>
        </authorList>
    </citation>
    <scope>NUCLEOTIDE SEQUENCE [LARGE SCALE GENOMIC DNA]</scope>
    <source>
        <strain evidence="5">CQN31</strain>
    </source>
</reference>
<sequence>MRLVIAALLIALPGIAVAQVDSREGIALQNQILQLRQEVEILRRGGLSAPQPSTGGVLAAPMPSRPAGAQGDLVPALLDRVQRLEEELRSVRGRAEEAEFRERQLRERVEKLEGDIDFRLQQLEGQRQGAAPAARPPAAAAAAPAAAAASPATAAARTPQRALAEGQAALGRRDFTTAEAAAREVIGSRDTARIADGQILLGDALMGKRDFAGAAVAYDDARRRNPRGSRAPEATVGIANALIGLNNNRDACTLLNELRSSNPNLSGPVAERAANARRRASCR</sequence>
<dbReference type="EMBL" id="QGNA01000003">
    <property type="protein sequence ID" value="PWS36726.1"/>
    <property type="molecule type" value="Genomic_DNA"/>
</dbReference>
<keyword evidence="5" id="KW-1185">Reference proteome</keyword>
<dbReference type="Proteomes" id="UP000245765">
    <property type="component" value="Unassembled WGS sequence"/>
</dbReference>
<evidence type="ECO:0000313" key="5">
    <source>
        <dbReference type="Proteomes" id="UP000245765"/>
    </source>
</evidence>
<accession>A0A317FGQ2</accession>
<feature type="signal peptide" evidence="3">
    <location>
        <begin position="1"/>
        <end position="18"/>
    </location>
</feature>
<dbReference type="InterPro" id="IPR011990">
    <property type="entry name" value="TPR-like_helical_dom_sf"/>
</dbReference>
<dbReference type="RefSeq" id="WP_109871519.1">
    <property type="nucleotide sequence ID" value="NZ_QGNA01000003.1"/>
</dbReference>
<protein>
    <recommendedName>
        <fullName evidence="6">TolA-binding protein</fullName>
    </recommendedName>
</protein>
<organism evidence="4 5">
    <name type="scientific">Falsiroseomonas bella</name>
    <dbReference type="NCBI Taxonomy" id="2184016"/>
    <lineage>
        <taxon>Bacteria</taxon>
        <taxon>Pseudomonadati</taxon>
        <taxon>Pseudomonadota</taxon>
        <taxon>Alphaproteobacteria</taxon>
        <taxon>Acetobacterales</taxon>
        <taxon>Roseomonadaceae</taxon>
        <taxon>Falsiroseomonas</taxon>
    </lineage>
</organism>
<evidence type="ECO:0000256" key="1">
    <source>
        <dbReference type="SAM" id="Coils"/>
    </source>
</evidence>
<feature type="chain" id="PRO_5016437439" description="TolA-binding protein" evidence="3">
    <location>
        <begin position="19"/>
        <end position="283"/>
    </location>
</feature>
<evidence type="ECO:0008006" key="6">
    <source>
        <dbReference type="Google" id="ProtNLM"/>
    </source>
</evidence>
<dbReference type="OrthoDB" id="7281831at2"/>
<feature type="region of interest" description="Disordered" evidence="2">
    <location>
        <begin position="263"/>
        <end position="283"/>
    </location>
</feature>
<evidence type="ECO:0000313" key="4">
    <source>
        <dbReference type="EMBL" id="PWS36726.1"/>
    </source>
</evidence>
<dbReference type="AlphaFoldDB" id="A0A317FGQ2"/>
<name>A0A317FGQ2_9PROT</name>